<name>A0A1D9G416_MOOP1</name>
<dbReference type="EMBL" id="CP017708">
    <property type="protein sequence ID" value="AOY82274.1"/>
    <property type="molecule type" value="Genomic_DNA"/>
</dbReference>
<evidence type="ECO:0000313" key="1">
    <source>
        <dbReference type="EMBL" id="AOY82274.1"/>
    </source>
</evidence>
<sequence>MGQWRTNKTLKLRPDWLIALFIALRIQMFDIPKLRNVSNRLLADLRTCGLADLRVALYIPFSESQ</sequence>
<accession>A0A1D9G416</accession>
<protein>
    <submittedName>
        <fullName evidence="1">Uncharacterized protein</fullName>
    </submittedName>
</protein>
<proteinExistence type="predicted"/>
<dbReference type="Proteomes" id="UP000176944">
    <property type="component" value="Chromosome"/>
</dbReference>
<reference evidence="2" key="1">
    <citation type="submission" date="2016-10" db="EMBL/GenBank/DDBJ databases">
        <title>Comparative genomics uncovers the prolific and rare metabolic potential of the cyanobacterial genus Moorea.</title>
        <authorList>
            <person name="Leao T."/>
            <person name="Castelao G."/>
            <person name="Korobeynikov A."/>
            <person name="Monroe E.A."/>
            <person name="Podell S."/>
            <person name="Glukhov E."/>
            <person name="Allen E."/>
            <person name="Gerwick W.H."/>
            <person name="Gerwick L."/>
        </authorList>
    </citation>
    <scope>NUCLEOTIDE SEQUENCE [LARGE SCALE GENOMIC DNA]</scope>
    <source>
        <strain evidence="2">JHB</strain>
    </source>
</reference>
<dbReference type="AlphaFoldDB" id="A0A1D9G416"/>
<evidence type="ECO:0000313" key="2">
    <source>
        <dbReference type="Proteomes" id="UP000176944"/>
    </source>
</evidence>
<gene>
    <name evidence="1" type="ORF">BJP36_22580</name>
</gene>
<organism evidence="1 2">
    <name type="scientific">Moorena producens (strain JHB)</name>
    <dbReference type="NCBI Taxonomy" id="1454205"/>
    <lineage>
        <taxon>Bacteria</taxon>
        <taxon>Bacillati</taxon>
        <taxon>Cyanobacteriota</taxon>
        <taxon>Cyanophyceae</taxon>
        <taxon>Coleofasciculales</taxon>
        <taxon>Coleofasciculaceae</taxon>
        <taxon>Moorena</taxon>
    </lineage>
</organism>